<dbReference type="PROSITE" id="PS50103">
    <property type="entry name" value="ZF_C3H1"/>
    <property type="match status" value="1"/>
</dbReference>
<protein>
    <submittedName>
        <fullName evidence="1">Uncharacterized protein</fullName>
    </submittedName>
</protein>
<evidence type="ECO:0000313" key="2">
    <source>
        <dbReference type="Proteomes" id="UP000749559"/>
    </source>
</evidence>
<organism evidence="1 2">
    <name type="scientific">Owenia fusiformis</name>
    <name type="common">Polychaete worm</name>
    <dbReference type="NCBI Taxonomy" id="6347"/>
    <lineage>
        <taxon>Eukaryota</taxon>
        <taxon>Metazoa</taxon>
        <taxon>Spiralia</taxon>
        <taxon>Lophotrochozoa</taxon>
        <taxon>Annelida</taxon>
        <taxon>Polychaeta</taxon>
        <taxon>Sedentaria</taxon>
        <taxon>Canalipalpata</taxon>
        <taxon>Sabellida</taxon>
        <taxon>Oweniida</taxon>
        <taxon>Oweniidae</taxon>
        <taxon>Owenia</taxon>
    </lineage>
</organism>
<dbReference type="Gene3D" id="1.10.150.50">
    <property type="entry name" value="Transcription Factor, Ets-1"/>
    <property type="match status" value="1"/>
</dbReference>
<dbReference type="AlphaFoldDB" id="A0A8J1TBA2"/>
<keyword evidence="2" id="KW-1185">Reference proteome</keyword>
<dbReference type="InterPro" id="IPR036855">
    <property type="entry name" value="Znf_CCCH_sf"/>
</dbReference>
<sequence length="331" mass="37219">MDIKEWCDDNGLGLEVYTALKDQGFESKVALLGMTDEDIGTLKLQKLGHVRGLEYALNELKTKAARPQQYTQGTFFRPKIETTEMADQDLTSKDLQRNKELNELAAKVAASGVGMDFLSAEVPGERTPGVNDTDKGKEPILLINDFVRDGKLGRYMHEDEQYITKDLVYKVNKKPKIENVTLPQWVSANAEIMIQMIKKGLITDLNDVVKYAQHTKAVGDLAQIYTIPSLMVYDNAFRIKQSEGAADWGIDDQHLVNFHLSKKLPSEFKKSGIEERKARQTQPQSQDNILCRQWNTLSGCSYGTQCKFAHGKCNVSGCSQAHPAYLHEQCK</sequence>
<dbReference type="EMBL" id="CAIIXF020000011">
    <property type="protein sequence ID" value="CAH1799571.1"/>
    <property type="molecule type" value="Genomic_DNA"/>
</dbReference>
<dbReference type="OrthoDB" id="10060908at2759"/>
<dbReference type="InterPro" id="IPR013761">
    <property type="entry name" value="SAM/pointed_sf"/>
</dbReference>
<dbReference type="Pfam" id="PF00642">
    <property type="entry name" value="zf-CCCH"/>
    <property type="match status" value="1"/>
</dbReference>
<proteinExistence type="predicted"/>
<dbReference type="InterPro" id="IPR000571">
    <property type="entry name" value="Znf_CCCH"/>
</dbReference>
<reference evidence="1" key="1">
    <citation type="submission" date="2022-03" db="EMBL/GenBank/DDBJ databases">
        <authorList>
            <person name="Martin C."/>
        </authorList>
    </citation>
    <scope>NUCLEOTIDE SEQUENCE</scope>
</reference>
<evidence type="ECO:0000313" key="1">
    <source>
        <dbReference type="EMBL" id="CAH1799571.1"/>
    </source>
</evidence>
<accession>A0A8J1TBA2</accession>
<name>A0A8J1TBA2_OWEFU</name>
<dbReference type="GO" id="GO:0046872">
    <property type="term" value="F:metal ion binding"/>
    <property type="evidence" value="ECO:0007669"/>
    <property type="project" value="InterPro"/>
</dbReference>
<gene>
    <name evidence="1" type="ORF">OFUS_LOCUS23567</name>
</gene>
<dbReference type="Gene3D" id="4.10.1000.10">
    <property type="entry name" value="Zinc finger, CCCH-type"/>
    <property type="match status" value="1"/>
</dbReference>
<dbReference type="Proteomes" id="UP000749559">
    <property type="component" value="Unassembled WGS sequence"/>
</dbReference>
<comment type="caution">
    <text evidence="1">The sequence shown here is derived from an EMBL/GenBank/DDBJ whole genome shotgun (WGS) entry which is preliminary data.</text>
</comment>
<dbReference type="SUPFAM" id="SSF90229">
    <property type="entry name" value="CCCH zinc finger"/>
    <property type="match status" value="1"/>
</dbReference>